<organism evidence="2 3">
    <name type="scientific">Stackebrandtia albiflava</name>
    <dbReference type="NCBI Taxonomy" id="406432"/>
    <lineage>
        <taxon>Bacteria</taxon>
        <taxon>Bacillati</taxon>
        <taxon>Actinomycetota</taxon>
        <taxon>Actinomycetes</taxon>
        <taxon>Glycomycetales</taxon>
        <taxon>Glycomycetaceae</taxon>
        <taxon>Stackebrandtia</taxon>
    </lineage>
</organism>
<dbReference type="InterPro" id="IPR029033">
    <property type="entry name" value="His_PPase_superfam"/>
</dbReference>
<dbReference type="EMBL" id="VLLL01000006">
    <property type="protein sequence ID" value="TWJ12824.1"/>
    <property type="molecule type" value="Genomic_DNA"/>
</dbReference>
<reference evidence="2 3" key="1">
    <citation type="journal article" date="2013" name="Stand. Genomic Sci.">
        <title>Genomic Encyclopedia of Type Strains, Phase I: The one thousand microbial genomes (KMG-I) project.</title>
        <authorList>
            <person name="Kyrpides N.C."/>
            <person name="Woyke T."/>
            <person name="Eisen J.A."/>
            <person name="Garrity G."/>
            <person name="Lilburn T.G."/>
            <person name="Beck B.J."/>
            <person name="Whitman W.B."/>
            <person name="Hugenholtz P."/>
            <person name="Klenk H.P."/>
        </authorList>
    </citation>
    <scope>NUCLEOTIDE SEQUENCE [LARGE SCALE GENOMIC DNA]</scope>
    <source>
        <strain evidence="2 3">DSM 45044</strain>
    </source>
</reference>
<dbReference type="PANTHER" id="PTHR20935">
    <property type="entry name" value="PHOSPHOGLYCERATE MUTASE-RELATED"/>
    <property type="match status" value="1"/>
</dbReference>
<evidence type="ECO:0000313" key="3">
    <source>
        <dbReference type="Proteomes" id="UP000321617"/>
    </source>
</evidence>
<dbReference type="CDD" id="cd07067">
    <property type="entry name" value="HP_PGM_like"/>
    <property type="match status" value="1"/>
</dbReference>
<dbReference type="SMART" id="SM00855">
    <property type="entry name" value="PGAM"/>
    <property type="match status" value="1"/>
</dbReference>
<keyword evidence="3" id="KW-1185">Reference proteome</keyword>
<dbReference type="RefSeq" id="WP_158645644.1">
    <property type="nucleotide sequence ID" value="NZ_BAABIJ010000002.1"/>
</dbReference>
<sequence length="204" mass="22248">MAGRLLYLVRHGAYDPDPADPLHGGSLNDAGVAQVSALGERLSGVRFSAMHHSTALRAVETADVLAFTLPAVPRFGDDLLRECIPTVPDDGLLTPSQRDFFARLPADVRREGPHQARAAVERYGVPSDTDERVLLVTHGNLINFFVASALEAPPHGWLRPLDYHCGLTVIRYADTVPPRLITYNDTGHLPADGRGLDYPAELRI</sequence>
<dbReference type="OrthoDB" id="9800841at2"/>
<gene>
    <name evidence="2" type="ORF">LX16_3590</name>
</gene>
<evidence type="ECO:0000256" key="1">
    <source>
        <dbReference type="ARBA" id="ARBA00022801"/>
    </source>
</evidence>
<dbReference type="InterPro" id="IPR013078">
    <property type="entry name" value="His_Pase_superF_clade-1"/>
</dbReference>
<keyword evidence="1" id="KW-0378">Hydrolase</keyword>
<dbReference type="InterPro" id="IPR051021">
    <property type="entry name" value="Mito_Ser/Thr_phosphatase"/>
</dbReference>
<dbReference type="Gene3D" id="3.40.50.1240">
    <property type="entry name" value="Phosphoglycerate mutase-like"/>
    <property type="match status" value="1"/>
</dbReference>
<dbReference type="Pfam" id="PF00300">
    <property type="entry name" value="His_Phos_1"/>
    <property type="match status" value="1"/>
</dbReference>
<comment type="caution">
    <text evidence="2">The sequence shown here is derived from an EMBL/GenBank/DDBJ whole genome shotgun (WGS) entry which is preliminary data.</text>
</comment>
<dbReference type="GO" id="GO:0016787">
    <property type="term" value="F:hydrolase activity"/>
    <property type="evidence" value="ECO:0007669"/>
    <property type="project" value="UniProtKB-KW"/>
</dbReference>
<protein>
    <submittedName>
        <fullName evidence="2">Putative phosphoglycerate mutase</fullName>
    </submittedName>
</protein>
<dbReference type="PANTHER" id="PTHR20935:SF0">
    <property type="entry name" value="SERINE_THREONINE-PROTEIN PHOSPHATASE PGAM5, MITOCHONDRIAL"/>
    <property type="match status" value="1"/>
</dbReference>
<accession>A0A562V4K6</accession>
<name>A0A562V4K6_9ACTN</name>
<dbReference type="SUPFAM" id="SSF53254">
    <property type="entry name" value="Phosphoglycerate mutase-like"/>
    <property type="match status" value="1"/>
</dbReference>
<dbReference type="Proteomes" id="UP000321617">
    <property type="component" value="Unassembled WGS sequence"/>
</dbReference>
<dbReference type="AlphaFoldDB" id="A0A562V4K6"/>
<evidence type="ECO:0000313" key="2">
    <source>
        <dbReference type="EMBL" id="TWJ12824.1"/>
    </source>
</evidence>
<proteinExistence type="predicted"/>